<protein>
    <submittedName>
        <fullName evidence="2">Uncharacterized protein</fullName>
    </submittedName>
</protein>
<gene>
    <name evidence="2" type="ORF">DFP72DRAFT_929624</name>
</gene>
<keyword evidence="1" id="KW-0812">Transmembrane</keyword>
<sequence length="203" mass="22241">MAEGFFALKNDITNFVERFDAYVEQKGAELHEQAVSLRREIDGVMREIVGLNLQIFSATAALLGTVVAGTATLIGLLGVVAAAAVLVFLLAERVSAEVRLARARQALAVVNAQQQALARLKGNFDGLKPDINLICERLVMFGEIWQSVRTESIRFQTHLKLGMDAVSDARFRQEVRLARDTCGPLQAGLEKYAAQLGTRGKRE</sequence>
<dbReference type="Proteomes" id="UP000521943">
    <property type="component" value="Unassembled WGS sequence"/>
</dbReference>
<evidence type="ECO:0000313" key="3">
    <source>
        <dbReference type="Proteomes" id="UP000521943"/>
    </source>
</evidence>
<dbReference type="OrthoDB" id="3023291at2759"/>
<keyword evidence="1" id="KW-0472">Membrane</keyword>
<keyword evidence="1" id="KW-1133">Transmembrane helix</keyword>
<keyword evidence="3" id="KW-1185">Reference proteome</keyword>
<comment type="caution">
    <text evidence="2">The sequence shown here is derived from an EMBL/GenBank/DDBJ whole genome shotgun (WGS) entry which is preliminary data.</text>
</comment>
<dbReference type="AlphaFoldDB" id="A0A8H6HDS0"/>
<organism evidence="2 3">
    <name type="scientific">Ephemerocybe angulata</name>
    <dbReference type="NCBI Taxonomy" id="980116"/>
    <lineage>
        <taxon>Eukaryota</taxon>
        <taxon>Fungi</taxon>
        <taxon>Dikarya</taxon>
        <taxon>Basidiomycota</taxon>
        <taxon>Agaricomycotina</taxon>
        <taxon>Agaricomycetes</taxon>
        <taxon>Agaricomycetidae</taxon>
        <taxon>Agaricales</taxon>
        <taxon>Agaricineae</taxon>
        <taxon>Psathyrellaceae</taxon>
        <taxon>Ephemerocybe</taxon>
    </lineage>
</organism>
<evidence type="ECO:0000256" key="1">
    <source>
        <dbReference type="SAM" id="Phobius"/>
    </source>
</evidence>
<name>A0A8H6HDS0_9AGAR</name>
<reference evidence="2 3" key="1">
    <citation type="submission" date="2020-07" db="EMBL/GenBank/DDBJ databases">
        <title>Comparative genomics of pyrophilous fungi reveals a link between fire events and developmental genes.</title>
        <authorList>
            <consortium name="DOE Joint Genome Institute"/>
            <person name="Steindorff A.S."/>
            <person name="Carver A."/>
            <person name="Calhoun S."/>
            <person name="Stillman K."/>
            <person name="Liu H."/>
            <person name="Lipzen A."/>
            <person name="Pangilinan J."/>
            <person name="Labutti K."/>
            <person name="Bruns T.D."/>
            <person name="Grigoriev I.V."/>
        </authorList>
    </citation>
    <scope>NUCLEOTIDE SEQUENCE [LARGE SCALE GENOMIC DNA]</scope>
    <source>
        <strain evidence="2 3">CBS 144469</strain>
    </source>
</reference>
<evidence type="ECO:0000313" key="2">
    <source>
        <dbReference type="EMBL" id="KAF6744282.1"/>
    </source>
</evidence>
<dbReference type="EMBL" id="JACGCI010000124">
    <property type="protein sequence ID" value="KAF6744282.1"/>
    <property type="molecule type" value="Genomic_DNA"/>
</dbReference>
<accession>A0A8H6HDS0</accession>
<feature type="transmembrane region" description="Helical" evidence="1">
    <location>
        <begin position="73"/>
        <end position="91"/>
    </location>
</feature>
<dbReference type="Gene3D" id="1.20.1170.10">
    <property type="match status" value="1"/>
</dbReference>
<proteinExistence type="predicted"/>
<feature type="transmembrane region" description="Helical" evidence="1">
    <location>
        <begin position="48"/>
        <end position="67"/>
    </location>
</feature>